<proteinExistence type="predicted"/>
<keyword evidence="2" id="KW-1185">Reference proteome</keyword>
<evidence type="ECO:0000313" key="2">
    <source>
        <dbReference type="Proteomes" id="UP001177021"/>
    </source>
</evidence>
<accession>A0ACB0JZ71</accession>
<dbReference type="Proteomes" id="UP001177021">
    <property type="component" value="Unassembled WGS sequence"/>
</dbReference>
<dbReference type="EMBL" id="CASHSV030000109">
    <property type="protein sequence ID" value="CAJ2649551.1"/>
    <property type="molecule type" value="Genomic_DNA"/>
</dbReference>
<evidence type="ECO:0000313" key="1">
    <source>
        <dbReference type="EMBL" id="CAJ2649551.1"/>
    </source>
</evidence>
<sequence length="636" mass="70932">MVVEDRLVSDDVSGDDFPDGLRVLAVDDDRTCLKLLENLLRKCKYNVTTTTEAVKALEMLRENRNMFDLVISDVNMPEMDGFKLLKQVGLEMDVPFIMLSGNGDKERVMKGVIHGACDYLMKPIRMEELQNIWQHVVRKRKKIESKDQNKDAVAHEEKISNVDGVSDPGTTSENIANKNQIRGPKRKERSEEEEEEEEEEEQEEEESEEDNDDENDEQRSTRKKPRFIWDNDLHKQFVSVVSQLGLDKAYPKKILDLMNVEGLTRENVASHLQKYRLSLKRPTKQARVDAALDSHPQMGSVGGFCSLSGSRRILSSTSYASSDIFSRLNTPSRLNLKGINSSAPVLALQSPNFNSFKQRMFSAKESSSFLQGIRTSMSMNQFQQNSYPTGNMKLNPIDDSSAFTASTSFQNIKATVSNANSSLSCIPSNHLLTHNSRLFINHSSVGGAAVKTELFNHATSGSSNSLDYNRLSESWKSSAQFSNFATNSSPLSGNFNNDQMSHNNLKFSSLSAHFRKTPVDFSSTSAVTVHPSEEMMQCQDGLLESVVKGACYLQQQNAGSAFNTTLDSLASPNGDNSSMGHSLAQNNSLPTTQMPEVEKFYSDARIESNGDCFFEQMLSLEGFIQSNYASLDDTIS</sequence>
<gene>
    <name evidence="1" type="ORF">MILVUS5_LOCUS17626</name>
</gene>
<protein>
    <submittedName>
        <fullName evidence="1">Uncharacterized protein</fullName>
    </submittedName>
</protein>
<comment type="caution">
    <text evidence="1">The sequence shown here is derived from an EMBL/GenBank/DDBJ whole genome shotgun (WGS) entry which is preliminary data.</text>
</comment>
<name>A0ACB0JZ71_TRIPR</name>
<reference evidence="1" key="1">
    <citation type="submission" date="2023-10" db="EMBL/GenBank/DDBJ databases">
        <authorList>
            <person name="Rodriguez Cubillos JULIANA M."/>
            <person name="De Vega J."/>
        </authorList>
    </citation>
    <scope>NUCLEOTIDE SEQUENCE</scope>
</reference>
<organism evidence="1 2">
    <name type="scientific">Trifolium pratense</name>
    <name type="common">Red clover</name>
    <dbReference type="NCBI Taxonomy" id="57577"/>
    <lineage>
        <taxon>Eukaryota</taxon>
        <taxon>Viridiplantae</taxon>
        <taxon>Streptophyta</taxon>
        <taxon>Embryophyta</taxon>
        <taxon>Tracheophyta</taxon>
        <taxon>Spermatophyta</taxon>
        <taxon>Magnoliopsida</taxon>
        <taxon>eudicotyledons</taxon>
        <taxon>Gunneridae</taxon>
        <taxon>Pentapetalae</taxon>
        <taxon>rosids</taxon>
        <taxon>fabids</taxon>
        <taxon>Fabales</taxon>
        <taxon>Fabaceae</taxon>
        <taxon>Papilionoideae</taxon>
        <taxon>50 kb inversion clade</taxon>
        <taxon>NPAAA clade</taxon>
        <taxon>Hologalegina</taxon>
        <taxon>IRL clade</taxon>
        <taxon>Trifolieae</taxon>
        <taxon>Trifolium</taxon>
    </lineage>
</organism>